<protein>
    <recommendedName>
        <fullName evidence="7">Tower domain-containing protein</fullName>
    </recommendedName>
</protein>
<dbReference type="Pfam" id="PF09103">
    <property type="entry name" value="BRCA-2_OB1"/>
    <property type="match status" value="1"/>
</dbReference>
<evidence type="ECO:0000259" key="7">
    <source>
        <dbReference type="SMART" id="SM01341"/>
    </source>
</evidence>
<keyword evidence="1" id="KW-0677">Repeat</keyword>
<organism evidence="8 9">
    <name type="scientific">Ooceraea biroi</name>
    <name type="common">Clonal raider ant</name>
    <name type="synonym">Cerapachys biroi</name>
    <dbReference type="NCBI Taxonomy" id="2015173"/>
    <lineage>
        <taxon>Eukaryota</taxon>
        <taxon>Metazoa</taxon>
        <taxon>Ecdysozoa</taxon>
        <taxon>Arthropoda</taxon>
        <taxon>Hexapoda</taxon>
        <taxon>Insecta</taxon>
        <taxon>Pterygota</taxon>
        <taxon>Neoptera</taxon>
        <taxon>Endopterygota</taxon>
        <taxon>Hymenoptera</taxon>
        <taxon>Apocrita</taxon>
        <taxon>Aculeata</taxon>
        <taxon>Formicoidea</taxon>
        <taxon>Formicidae</taxon>
        <taxon>Dorylinae</taxon>
        <taxon>Ooceraea</taxon>
    </lineage>
</organism>
<dbReference type="Gene3D" id="2.40.50.140">
    <property type="entry name" value="Nucleic acid-binding proteins"/>
    <property type="match status" value="3"/>
</dbReference>
<evidence type="ECO:0000256" key="5">
    <source>
        <dbReference type="ARBA" id="ARBA00023204"/>
    </source>
</evidence>
<dbReference type="GO" id="GO:0006355">
    <property type="term" value="P:regulation of DNA-templated transcription"/>
    <property type="evidence" value="ECO:0007669"/>
    <property type="project" value="TreeGrafter"/>
</dbReference>
<comment type="caution">
    <text evidence="8">The sequence shown here is derived from an EMBL/GenBank/DDBJ whole genome shotgun (WGS) entry which is preliminary data.</text>
</comment>
<gene>
    <name evidence="8" type="ORF">DMN91_005829</name>
</gene>
<dbReference type="InterPro" id="IPR015252">
    <property type="entry name" value="BRCA2_hlx"/>
</dbReference>
<proteinExistence type="predicted"/>
<dbReference type="GO" id="GO:0000724">
    <property type="term" value="P:double-strand break repair via homologous recombination"/>
    <property type="evidence" value="ECO:0007669"/>
    <property type="project" value="InterPro"/>
</dbReference>
<evidence type="ECO:0000256" key="4">
    <source>
        <dbReference type="ARBA" id="ARBA00023172"/>
    </source>
</evidence>
<dbReference type="InterPro" id="IPR012340">
    <property type="entry name" value="NA-bd_OB-fold"/>
</dbReference>
<dbReference type="PANTHER" id="PTHR11289">
    <property type="entry name" value="BREAST CANCER TYPE 2 SUSCEPTIBILITY PROTEIN BRCA2"/>
    <property type="match status" value="1"/>
</dbReference>
<dbReference type="PROSITE" id="PS50138">
    <property type="entry name" value="BRCA2_REPEAT"/>
    <property type="match status" value="6"/>
</dbReference>
<evidence type="ECO:0000313" key="8">
    <source>
        <dbReference type="EMBL" id="RLU21456.1"/>
    </source>
</evidence>
<name>A0A3L8DMA6_OOCBI</name>
<evidence type="ECO:0000256" key="2">
    <source>
        <dbReference type="ARBA" id="ARBA00022763"/>
    </source>
</evidence>
<dbReference type="SMART" id="SM01341">
    <property type="entry name" value="Tower"/>
    <property type="match status" value="1"/>
</dbReference>
<feature type="region of interest" description="Disordered" evidence="6">
    <location>
        <begin position="948"/>
        <end position="1049"/>
    </location>
</feature>
<dbReference type="SUPFAM" id="SSF81872">
    <property type="entry name" value="BRCA2 helical domain"/>
    <property type="match status" value="1"/>
</dbReference>
<dbReference type="InterPro" id="IPR015188">
    <property type="entry name" value="BRCA2_OB_3"/>
</dbReference>
<accession>A0A3L8DMA6</accession>
<dbReference type="EMBL" id="QOIP01000006">
    <property type="protein sequence ID" value="RLU21456.1"/>
    <property type="molecule type" value="Genomic_DNA"/>
</dbReference>
<dbReference type="GO" id="GO:0003677">
    <property type="term" value="F:DNA binding"/>
    <property type="evidence" value="ECO:0007669"/>
    <property type="project" value="UniProtKB-KW"/>
</dbReference>
<feature type="region of interest" description="Disordered" evidence="6">
    <location>
        <begin position="1866"/>
        <end position="1890"/>
    </location>
</feature>
<dbReference type="CDD" id="cd04493">
    <property type="entry name" value="BRCA2DBD_OB1"/>
    <property type="match status" value="1"/>
</dbReference>
<dbReference type="OrthoDB" id="21095at2759"/>
<dbReference type="PANTHER" id="PTHR11289:SF0">
    <property type="entry name" value="BREAST CANCER TYPE 2 SUSCEPTIBILITY PROTEIN"/>
    <property type="match status" value="1"/>
</dbReference>
<reference evidence="8 9" key="1">
    <citation type="journal article" date="2018" name="Genome Res.">
        <title>The genomic architecture and molecular evolution of ant odorant receptors.</title>
        <authorList>
            <person name="McKenzie S.K."/>
            <person name="Kronauer D.J.C."/>
        </authorList>
    </citation>
    <scope>NUCLEOTIDE SEQUENCE [LARGE SCALE GENOMIC DNA]</scope>
    <source>
        <strain evidence="8">Clonal line C1</strain>
    </source>
</reference>
<sequence>MSICWSEVIDGKCRMSDTTKPAGIDDSNTTVKNLLTSDDTENESDELFSDDDQKKEIKCSSDVARDVSVLSRSETPLSFGDSNLSTINPSDAVVPSTPLSLLPFLNKINEQWTSDLETPQAQPCNAKAAMNTDKIEVTPKCEQFTPDVKSVDRIISESPVIVSRAARKRPKRRRIFRSSTSIDPMAVTNNEDVIVDVKLEATLTSENTTSIMRDDTLNAAASISSADNVPKDCESKVCNRIQETCSSEELEKKNTDYSNTSTQDFFINASFSDVDKICSNSFNKQPTNEIIESERNVEVNENVGFFTARGASINVSTKALSKAKRLFADTFDADEVQAENYEPSAKKNSIEQKDKHLPSPSFVDSASISIAKKVLPKPKLQFTEQLKDSNKMYTTDSRKRFVNKSPVEDAIPILFSTASGAPINISKEALSKAKTLLADGSNENNDDDHNVLIKHCEKSLSTDRNSMKQSSIALPFSTIDNRSISVSKQSLTKPRMIFTEHLDTAVELIISNKVDNSDNDQCNVKASNIGFQTASGKAISISEQALSKAKALFAEQLDNPLESDVTKEIGSDAGELKRQEAEVSEIGFQTARGKPINISEQALSKAKALCAELLNDPLESDIAKDINVHNKKMKKLEEKLLNIEFQTIRDRSVNISEEVSKRKSFTGRLEETLQPIITKKAEVNDEVENKQEVQVPNIELHTTSISEKTLSKSKALFADQFDHPSTIDISENVHDEKIKKCDGKLASIGFQTARGTSISISEEALSRAKALFADQFGNPSEIDIAENVNRDDEEIKKRNVKVSYDEYRIANYQRITVANKAPLKAQELISNDCVDESTPDNALAAFQKRKLSSDENTPLSRGPVSELKKARLSNEFLARRLSFENVDTDNEERSKPKDTCATSKITNNETTDDECIKKVQASCTADLSNEIASTIKLCPDGREQIGSITDFDLGSPERGTEQSTELDTASSPVIGRQPISRKRKSLGRRKDRRSVPADKMMLNDENVSSRGNILPGNAPCKEKADVNESNAETQKERQSNTESSDYGDTQMMMDFIDESAKILRNRLAAALEQEEVITAKRRCGSKRQLTGHLYRCKQTDANARLSLRQIANGAPPTPRSHQELIDQRIPPNILAITAATAASYKFRCSDFYGSDVARGNVRGIGMEDGVRLILDENGYVGVWEFLRAFLASPGVDPNLVPARWVDNHYRWIVWKLASMDRMKFGTVELPRALTPSYVMAQLKYRYDREIDRSQRPAIRRILEKDDVASKRMILCVSSIVENSNVSTEVGKSPRIGAPKWKIELTDGWYGIPACIDAGLARAISMGKIREGAKLVVSGAELLNCDQGCYPLEAPADVCLKLHANSARRARWDTKLGYAPRSGPIPIKLRNVCASGGLIGKMTITVARVYPMLYHERTASGDSIVRNVKCEEKAQSKYEQQCWSKIEAFYANAEDFQGDDLSGKTAGMTIQLSEDYESLSTEEFVPKKQRDELMQELRLREEKFKQELQSKLRASLPAPRRVSTLLKVRVCDEDANAILAIWSPSEEVVDVLKEGGRVSLSNVVAAGKRYRSCEREVAASHGYGITYNEFYEHATSVQLFDRGCELQLTARRSAIFKPARCNASYPARVCTPFCEITNSKFAPPYGEFDTVGFVCSVGPAPYGMKDFEVVHLAYSEADSNDPLYLSILFWQGIASFGYAEILTVGSIVACSNLEWRRATPWNIPAAYCTDRSTFTCNPRQNYLYEPFENLRNLITEPAKYVERCTSKLNAELQKKPTPTRYAPGKNTPNKIYSSGSSVDRKAFSDYTSPLSRLGTSSSLSFTAANPSIQRRLKKLQYYGDAPELSPIVLRQSKNLSLDFKSPIRIPDAISTKDTPSTDELNNSSSSDAPQK</sequence>
<keyword evidence="4" id="KW-0233">DNA recombination</keyword>
<keyword evidence="2" id="KW-0227">DNA damage</keyword>
<evidence type="ECO:0000313" key="9">
    <source>
        <dbReference type="Proteomes" id="UP000279307"/>
    </source>
</evidence>
<dbReference type="Pfam" id="PF09169">
    <property type="entry name" value="BRCA-2_helical"/>
    <property type="match status" value="1"/>
</dbReference>
<feature type="domain" description="Tower" evidence="7">
    <location>
        <begin position="1414"/>
        <end position="1453"/>
    </location>
</feature>
<keyword evidence="3" id="KW-0238">DNA-binding</keyword>
<dbReference type="Pfam" id="PF09104">
    <property type="entry name" value="BRCA-2_OB3"/>
    <property type="match status" value="1"/>
</dbReference>
<evidence type="ECO:0000256" key="3">
    <source>
        <dbReference type="ARBA" id="ARBA00023125"/>
    </source>
</evidence>
<feature type="compositionally biased region" description="Polar residues" evidence="6">
    <location>
        <begin position="1870"/>
        <end position="1890"/>
    </location>
</feature>
<dbReference type="Pfam" id="PF00634">
    <property type="entry name" value="BRCA2"/>
    <property type="match status" value="5"/>
</dbReference>
<keyword evidence="5" id="KW-0234">DNA repair</keyword>
<dbReference type="InterPro" id="IPR015525">
    <property type="entry name" value="BRCA2"/>
</dbReference>
<dbReference type="GO" id="GO:0005634">
    <property type="term" value="C:nucleus"/>
    <property type="evidence" value="ECO:0007669"/>
    <property type="project" value="TreeGrafter"/>
</dbReference>
<dbReference type="InterPro" id="IPR002093">
    <property type="entry name" value="BRCA2_repeat"/>
</dbReference>
<dbReference type="Proteomes" id="UP000279307">
    <property type="component" value="Chromosome 6"/>
</dbReference>
<dbReference type="InterPro" id="IPR015187">
    <property type="entry name" value="BRCA2_OB_1"/>
</dbReference>
<feature type="compositionally biased region" description="Polar residues" evidence="6">
    <location>
        <begin position="961"/>
        <end position="971"/>
    </location>
</feature>
<dbReference type="InterPro" id="IPR036315">
    <property type="entry name" value="BRCA2_hlx_sf"/>
</dbReference>
<evidence type="ECO:0000256" key="1">
    <source>
        <dbReference type="ARBA" id="ARBA00022737"/>
    </source>
</evidence>
<dbReference type="InterPro" id="IPR015205">
    <property type="entry name" value="Tower_dom"/>
</dbReference>
<evidence type="ECO:0000256" key="6">
    <source>
        <dbReference type="SAM" id="MobiDB-lite"/>
    </source>
</evidence>
<dbReference type="SUPFAM" id="SSF50249">
    <property type="entry name" value="Nucleic acid-binding proteins"/>
    <property type="match status" value="3"/>
</dbReference>
<feature type="compositionally biased region" description="Basic residues" evidence="6">
    <location>
        <begin position="979"/>
        <end position="992"/>
    </location>
</feature>